<evidence type="ECO:0000313" key="2">
    <source>
        <dbReference type="EMBL" id="GIK03446.1"/>
    </source>
</evidence>
<protein>
    <submittedName>
        <fullName evidence="2">Uncharacterized protein</fullName>
    </submittedName>
</protein>
<dbReference type="AlphaFoldDB" id="A0A9P3F6W8"/>
<gene>
    <name evidence="2" type="ORF">Aspvir_007517</name>
</gene>
<feature type="region of interest" description="Disordered" evidence="1">
    <location>
        <begin position="1"/>
        <end position="38"/>
    </location>
</feature>
<dbReference type="PROSITE" id="PS00221">
    <property type="entry name" value="MIP"/>
    <property type="match status" value="1"/>
</dbReference>
<evidence type="ECO:0000256" key="1">
    <source>
        <dbReference type="SAM" id="MobiDB-lite"/>
    </source>
</evidence>
<dbReference type="OrthoDB" id="4160190at2759"/>
<dbReference type="GeneID" id="66935499"/>
<dbReference type="EMBL" id="BOPL01000005">
    <property type="protein sequence ID" value="GIK03446.1"/>
    <property type="molecule type" value="Genomic_DNA"/>
</dbReference>
<name>A0A9P3F6W8_ASPVI</name>
<evidence type="ECO:0000313" key="3">
    <source>
        <dbReference type="Proteomes" id="UP000710440"/>
    </source>
</evidence>
<dbReference type="InterPro" id="IPR022357">
    <property type="entry name" value="MIP_CS"/>
</dbReference>
<comment type="caution">
    <text evidence="2">The sequence shown here is derived from an EMBL/GenBank/DDBJ whole genome shotgun (WGS) entry which is preliminary data.</text>
</comment>
<dbReference type="Proteomes" id="UP000710440">
    <property type="component" value="Unassembled WGS sequence"/>
</dbReference>
<proteinExistence type="predicted"/>
<dbReference type="RefSeq" id="XP_043126632.1">
    <property type="nucleotide sequence ID" value="XM_043270697.1"/>
</dbReference>
<feature type="compositionally biased region" description="Basic and acidic residues" evidence="1">
    <location>
        <begin position="1"/>
        <end position="13"/>
    </location>
</feature>
<reference evidence="2 3" key="1">
    <citation type="submission" date="2021-02" db="EMBL/GenBank/DDBJ databases">
        <title>Pan-genome distribution and transcriptional activeness of fungal secondary metabolism genes in Aspergillus section Fumigati.</title>
        <authorList>
            <person name="Takahashi H."/>
            <person name="Umemura M."/>
            <person name="Ninomiya A."/>
            <person name="Kusuya Y."/>
            <person name="Urayama S."/>
            <person name="Shimizu M."/>
            <person name="Watanabe A."/>
            <person name="Kamei K."/>
            <person name="Yaguchi T."/>
            <person name="Hagiwara D."/>
        </authorList>
    </citation>
    <scope>NUCLEOTIDE SEQUENCE [LARGE SCALE GENOMIC DNA]</scope>
    <source>
        <strain evidence="2 3">IFM 47045</strain>
    </source>
</reference>
<keyword evidence="3" id="KW-1185">Reference proteome</keyword>
<accession>A0A9P3F6W8</accession>
<organism evidence="2 3">
    <name type="scientific">Aspergillus viridinutans</name>
    <dbReference type="NCBI Taxonomy" id="75553"/>
    <lineage>
        <taxon>Eukaryota</taxon>
        <taxon>Fungi</taxon>
        <taxon>Dikarya</taxon>
        <taxon>Ascomycota</taxon>
        <taxon>Pezizomycotina</taxon>
        <taxon>Eurotiomycetes</taxon>
        <taxon>Eurotiomycetidae</taxon>
        <taxon>Eurotiales</taxon>
        <taxon>Aspergillaceae</taxon>
        <taxon>Aspergillus</taxon>
        <taxon>Aspergillus subgen. Fumigati</taxon>
    </lineage>
</organism>
<feature type="compositionally biased region" description="Low complexity" evidence="1">
    <location>
        <begin position="26"/>
        <end position="38"/>
    </location>
</feature>
<sequence>MSHHTLSDFDHDWPLPPLPPSRRESAFSTSTGSSGSASAILGSPSSPFYHTPISPATSPGTRSRVPSLHDDVTRLQLNPAVTISFVRNSKLFKLRYTYIDICKDATGTLRWLELGGGIGQNSPFIHTFHGTKLPVPHLEHPKLQDEPSLRISFLEEQTVQSSSTVFTTQLSYTFEDWQDCVQFQELILAAKLVFIAGIAEAKSKGRGEECISQNLRILRGHNGKQVVLFFANSQRKELKRYVSIPVNCIETVNPGKKAGRPVVLELQPNFDILAQMKVLNIQFLDDQGMSFGRCHWETKLTSCRSESILRVSDQSDVMIVPYAASREQCLVPGTLLTGSHELTGTRSEDYQVHLR</sequence>